<comment type="caution">
    <text evidence="1">The sequence shown here is derived from an EMBL/GenBank/DDBJ whole genome shotgun (WGS) entry which is preliminary data.</text>
</comment>
<evidence type="ECO:0000313" key="2">
    <source>
        <dbReference type="Proteomes" id="UP000600774"/>
    </source>
</evidence>
<dbReference type="RefSeq" id="WP_157860320.1">
    <property type="nucleotide sequence ID" value="NZ_DUJU01000142.1"/>
</dbReference>
<dbReference type="Proteomes" id="UP000600774">
    <property type="component" value="Unassembled WGS sequence"/>
</dbReference>
<name>A0A832VZE2_9EURY</name>
<proteinExistence type="predicted"/>
<dbReference type="GeneID" id="43446174"/>
<accession>A0A832VZE2</accession>
<dbReference type="EMBL" id="DUJU01000142">
    <property type="protein sequence ID" value="HIH94832.1"/>
    <property type="molecule type" value="Genomic_DNA"/>
</dbReference>
<evidence type="ECO:0000313" key="1">
    <source>
        <dbReference type="EMBL" id="HIH94832.1"/>
    </source>
</evidence>
<sequence length="59" mass="6692">MTEKFGSLKYQMLCPPNNVGAKILLIYSSKWSALFFGRGEVYSKELTNIQNNIITFKGT</sequence>
<organism evidence="1 2">
    <name type="scientific">Methanosarcina acetivorans</name>
    <dbReference type="NCBI Taxonomy" id="2214"/>
    <lineage>
        <taxon>Archaea</taxon>
        <taxon>Methanobacteriati</taxon>
        <taxon>Methanobacteriota</taxon>
        <taxon>Stenosarchaea group</taxon>
        <taxon>Methanomicrobia</taxon>
        <taxon>Methanosarcinales</taxon>
        <taxon>Methanosarcinaceae</taxon>
        <taxon>Methanosarcina</taxon>
    </lineage>
</organism>
<dbReference type="AlphaFoldDB" id="A0A832VZE2"/>
<reference evidence="1" key="1">
    <citation type="journal article" date="2020" name="bioRxiv">
        <title>A rank-normalized archaeal taxonomy based on genome phylogeny resolves widespread incomplete and uneven classifications.</title>
        <authorList>
            <person name="Rinke C."/>
            <person name="Chuvochina M."/>
            <person name="Mussig A.J."/>
            <person name="Chaumeil P.-A."/>
            <person name="Waite D.W."/>
            <person name="Whitman W.B."/>
            <person name="Parks D.H."/>
            <person name="Hugenholtz P."/>
        </authorList>
    </citation>
    <scope>NUCLEOTIDE SEQUENCE</scope>
    <source>
        <strain evidence="1">UBA8876</strain>
    </source>
</reference>
<gene>
    <name evidence="1" type="ORF">HA338_12695</name>
</gene>
<protein>
    <submittedName>
        <fullName evidence="1">Uncharacterized protein</fullName>
    </submittedName>
</protein>